<feature type="non-terminal residue" evidence="6">
    <location>
        <position position="1"/>
    </location>
</feature>
<feature type="compositionally biased region" description="Low complexity" evidence="5">
    <location>
        <begin position="88"/>
        <end position="98"/>
    </location>
</feature>
<proteinExistence type="predicted"/>
<evidence type="ECO:0000256" key="2">
    <source>
        <dbReference type="ARBA" id="ARBA00022553"/>
    </source>
</evidence>
<evidence type="ECO:0000313" key="6">
    <source>
        <dbReference type="EMBL" id="KAL0178351.1"/>
    </source>
</evidence>
<dbReference type="PANTHER" id="PTHR14514:SF4">
    <property type="entry name" value="NESPRIN-2"/>
    <property type="match status" value="1"/>
</dbReference>
<feature type="compositionally biased region" description="Polar residues" evidence="5">
    <location>
        <begin position="44"/>
        <end position="70"/>
    </location>
</feature>
<protein>
    <submittedName>
        <fullName evidence="6">Uncharacterized protein</fullName>
    </submittedName>
</protein>
<evidence type="ECO:0000256" key="1">
    <source>
        <dbReference type="ARBA" id="ARBA00004308"/>
    </source>
</evidence>
<evidence type="ECO:0000256" key="3">
    <source>
        <dbReference type="ARBA" id="ARBA00022737"/>
    </source>
</evidence>
<comment type="subcellular location">
    <subcellularLocation>
        <location evidence="1">Endomembrane system</location>
    </subcellularLocation>
</comment>
<name>A0ABD0Q0I4_CIRMR</name>
<dbReference type="AlphaFoldDB" id="A0ABD0Q0I4"/>
<feature type="region of interest" description="Disordered" evidence="5">
    <location>
        <begin position="28"/>
        <end position="105"/>
    </location>
</feature>
<dbReference type="PANTHER" id="PTHR14514">
    <property type="entry name" value="PKA ANCHORING PROTEIN"/>
    <property type="match status" value="1"/>
</dbReference>
<dbReference type="Proteomes" id="UP001529510">
    <property type="component" value="Unassembled WGS sequence"/>
</dbReference>
<keyword evidence="3" id="KW-0677">Repeat</keyword>
<sequence length="163" mass="17711">EFMKELEVKSALKASVISSGSLILLLSEKEQNTESQKIRRTASAPKTTSGNTTTSEDLQPSETTNRTSVVLDNDPEDSSETNVSIQNISSEETISTTEGSDGKITNEGVTFEVSTSSALDLSVKQEMLLSPVLLTLQSQLSQVEKDWVEIQTHIPSVQQGLHQ</sequence>
<keyword evidence="4" id="KW-0472">Membrane</keyword>
<accession>A0ABD0Q0I4</accession>
<evidence type="ECO:0000256" key="4">
    <source>
        <dbReference type="ARBA" id="ARBA00023136"/>
    </source>
</evidence>
<organism evidence="6 7">
    <name type="scientific">Cirrhinus mrigala</name>
    <name type="common">Mrigala</name>
    <dbReference type="NCBI Taxonomy" id="683832"/>
    <lineage>
        <taxon>Eukaryota</taxon>
        <taxon>Metazoa</taxon>
        <taxon>Chordata</taxon>
        <taxon>Craniata</taxon>
        <taxon>Vertebrata</taxon>
        <taxon>Euteleostomi</taxon>
        <taxon>Actinopterygii</taxon>
        <taxon>Neopterygii</taxon>
        <taxon>Teleostei</taxon>
        <taxon>Ostariophysi</taxon>
        <taxon>Cypriniformes</taxon>
        <taxon>Cyprinidae</taxon>
        <taxon>Labeoninae</taxon>
        <taxon>Labeonini</taxon>
        <taxon>Cirrhinus</taxon>
    </lineage>
</organism>
<dbReference type="EMBL" id="JAMKFB020000013">
    <property type="protein sequence ID" value="KAL0178351.1"/>
    <property type="molecule type" value="Genomic_DNA"/>
</dbReference>
<evidence type="ECO:0000313" key="7">
    <source>
        <dbReference type="Proteomes" id="UP001529510"/>
    </source>
</evidence>
<reference evidence="6 7" key="1">
    <citation type="submission" date="2024-05" db="EMBL/GenBank/DDBJ databases">
        <title>Genome sequencing and assembly of Indian major carp, Cirrhinus mrigala (Hamilton, 1822).</title>
        <authorList>
            <person name="Mohindra V."/>
            <person name="Chowdhury L.M."/>
            <person name="Lal K."/>
            <person name="Jena J.K."/>
        </authorList>
    </citation>
    <scope>NUCLEOTIDE SEQUENCE [LARGE SCALE GENOMIC DNA]</scope>
    <source>
        <strain evidence="6">CM1030</strain>
        <tissue evidence="6">Blood</tissue>
    </source>
</reference>
<evidence type="ECO:0000256" key="5">
    <source>
        <dbReference type="SAM" id="MobiDB-lite"/>
    </source>
</evidence>
<comment type="caution">
    <text evidence="6">The sequence shown here is derived from an EMBL/GenBank/DDBJ whole genome shotgun (WGS) entry which is preliminary data.</text>
</comment>
<keyword evidence="2" id="KW-0597">Phosphoprotein</keyword>
<keyword evidence="7" id="KW-1185">Reference proteome</keyword>
<feature type="non-terminal residue" evidence="6">
    <location>
        <position position="163"/>
    </location>
</feature>
<gene>
    <name evidence="6" type="ORF">M9458_027245</name>
</gene>